<protein>
    <recommendedName>
        <fullName evidence="3">Secreted protein</fullName>
    </recommendedName>
</protein>
<keyword evidence="2" id="KW-1185">Reference proteome</keyword>
<comment type="caution">
    <text evidence="1">The sequence shown here is derived from an EMBL/GenBank/DDBJ whole genome shotgun (WGS) entry which is preliminary data.</text>
</comment>
<dbReference type="Proteomes" id="UP001597461">
    <property type="component" value="Unassembled WGS sequence"/>
</dbReference>
<evidence type="ECO:0008006" key="3">
    <source>
        <dbReference type="Google" id="ProtNLM"/>
    </source>
</evidence>
<dbReference type="RefSeq" id="WP_379082531.1">
    <property type="nucleotide sequence ID" value="NZ_JBHULL010000043.1"/>
</dbReference>
<evidence type="ECO:0000313" key="2">
    <source>
        <dbReference type="Proteomes" id="UP001597461"/>
    </source>
</evidence>
<organism evidence="1 2">
    <name type="scientific">Pedobacter vanadiisoli</name>
    <dbReference type="NCBI Taxonomy" id="1761975"/>
    <lineage>
        <taxon>Bacteria</taxon>
        <taxon>Pseudomonadati</taxon>
        <taxon>Bacteroidota</taxon>
        <taxon>Sphingobacteriia</taxon>
        <taxon>Sphingobacteriales</taxon>
        <taxon>Sphingobacteriaceae</taxon>
        <taxon>Pedobacter</taxon>
    </lineage>
</organism>
<accession>A0ABW5MP48</accession>
<name>A0ABW5MP48_9SPHI</name>
<proteinExistence type="predicted"/>
<gene>
    <name evidence="1" type="ORF">ACFSR6_20750</name>
</gene>
<dbReference type="EMBL" id="JBHULL010000043">
    <property type="protein sequence ID" value="MFD2584939.1"/>
    <property type="molecule type" value="Genomic_DNA"/>
</dbReference>
<sequence length="127" mass="14937">MLNRFVAISLLFALIGSNFSRFFIYAGFEVNQKYISEKLCENKNRPWMHCNGKCFLMKKLKQAEEKEKKQERENQRSHYMEALPTVASSFTFKRPTVKTIYPERPVLNTTHRAFSIFQPPKALNLQA</sequence>
<evidence type="ECO:0000313" key="1">
    <source>
        <dbReference type="EMBL" id="MFD2584939.1"/>
    </source>
</evidence>
<reference evidence="2" key="1">
    <citation type="journal article" date="2019" name="Int. J. Syst. Evol. Microbiol.">
        <title>The Global Catalogue of Microorganisms (GCM) 10K type strain sequencing project: providing services to taxonomists for standard genome sequencing and annotation.</title>
        <authorList>
            <consortium name="The Broad Institute Genomics Platform"/>
            <consortium name="The Broad Institute Genome Sequencing Center for Infectious Disease"/>
            <person name="Wu L."/>
            <person name="Ma J."/>
        </authorList>
    </citation>
    <scope>NUCLEOTIDE SEQUENCE [LARGE SCALE GENOMIC DNA]</scope>
    <source>
        <strain evidence="2">KCTC 42866</strain>
    </source>
</reference>